<proteinExistence type="inferred from homology"/>
<dbReference type="PANTHER" id="PTHR31889">
    <property type="entry name" value="FUCOSYLTRANSFERASE 2-RELATED"/>
    <property type="match status" value="1"/>
</dbReference>
<evidence type="ECO:0000256" key="4">
    <source>
        <dbReference type="ARBA" id="ARBA00023034"/>
    </source>
</evidence>
<feature type="compositionally biased region" description="Low complexity" evidence="8">
    <location>
        <begin position="1"/>
        <end position="20"/>
    </location>
</feature>
<dbReference type="EC" id="2.4.1.-" evidence="7"/>
<feature type="region of interest" description="Disordered" evidence="8">
    <location>
        <begin position="1"/>
        <end position="27"/>
    </location>
</feature>
<dbReference type="GO" id="GO:0008107">
    <property type="term" value="F:galactoside 2-alpha-L-fucosyltransferase activity"/>
    <property type="evidence" value="ECO:0007669"/>
    <property type="project" value="InterPro"/>
</dbReference>
<keyword evidence="5" id="KW-0325">Glycoprotein</keyword>
<evidence type="ECO:0000256" key="5">
    <source>
        <dbReference type="ARBA" id="ARBA00023180"/>
    </source>
</evidence>
<dbReference type="Gene3D" id="3.40.50.11340">
    <property type="match status" value="1"/>
</dbReference>
<evidence type="ECO:0000313" key="10">
    <source>
        <dbReference type="RefSeq" id="XP_027343465.1"/>
    </source>
</evidence>
<dbReference type="PANTHER" id="PTHR31889:SF57">
    <property type="entry name" value="FUCOSYLTRANSFERASE"/>
    <property type="match status" value="1"/>
</dbReference>
<evidence type="ECO:0000256" key="6">
    <source>
        <dbReference type="ARBA" id="ARBA00023316"/>
    </source>
</evidence>
<dbReference type="Proteomes" id="UP000694853">
    <property type="component" value="Unplaced"/>
</dbReference>
<gene>
    <name evidence="10" type="primary">LOC113856042</name>
</gene>
<evidence type="ECO:0000256" key="1">
    <source>
        <dbReference type="ARBA" id="ARBA00010481"/>
    </source>
</evidence>
<dbReference type="GO" id="GO:0032580">
    <property type="term" value="C:Golgi cisterna membrane"/>
    <property type="evidence" value="ECO:0007669"/>
    <property type="project" value="UniProtKB-SubCell"/>
</dbReference>
<comment type="subcellular location">
    <subcellularLocation>
        <location evidence="7">Golgi apparatus</location>
        <location evidence="7">Golgi stack membrane</location>
        <topology evidence="7">Single-pass type II membrane protein</topology>
    </subcellularLocation>
</comment>
<evidence type="ECO:0000313" key="9">
    <source>
        <dbReference type="Proteomes" id="UP000694853"/>
    </source>
</evidence>
<protein>
    <recommendedName>
        <fullName evidence="7">Fucosyltransferase</fullName>
        <ecNumber evidence="7">2.4.1.-</ecNumber>
    </recommendedName>
</protein>
<evidence type="ECO:0000256" key="2">
    <source>
        <dbReference type="ARBA" id="ARBA00022676"/>
    </source>
</evidence>
<dbReference type="OrthoDB" id="428346at2759"/>
<evidence type="ECO:0000256" key="7">
    <source>
        <dbReference type="RuleBase" id="RU367004"/>
    </source>
</evidence>
<accession>A0A8B8KI24</accession>
<comment type="function">
    <text evidence="7">May be involved in cell wall biosynthesis.</text>
</comment>
<dbReference type="InterPro" id="IPR004938">
    <property type="entry name" value="XG_FTase"/>
</dbReference>
<reference evidence="10" key="2">
    <citation type="submission" date="2025-08" db="UniProtKB">
        <authorList>
            <consortium name="RefSeq"/>
        </authorList>
    </citation>
    <scope>IDENTIFICATION</scope>
    <source>
        <tissue evidence="10">Young leaves</tissue>
    </source>
</reference>
<dbReference type="GO" id="GO:0009969">
    <property type="term" value="P:xyloglucan biosynthetic process"/>
    <property type="evidence" value="ECO:0007669"/>
    <property type="project" value="TreeGrafter"/>
</dbReference>
<evidence type="ECO:0000256" key="8">
    <source>
        <dbReference type="SAM" id="MobiDB-lite"/>
    </source>
</evidence>
<dbReference type="GO" id="GO:0071555">
    <property type="term" value="P:cell wall organization"/>
    <property type="evidence" value="ECO:0007669"/>
    <property type="project" value="UniProtKB-UniRule"/>
</dbReference>
<dbReference type="AlphaFoldDB" id="A0A8B8KI24"/>
<organism evidence="9 10">
    <name type="scientific">Abrus precatorius</name>
    <name type="common">Indian licorice</name>
    <name type="synonym">Glycine abrus</name>
    <dbReference type="NCBI Taxonomy" id="3816"/>
    <lineage>
        <taxon>Eukaryota</taxon>
        <taxon>Viridiplantae</taxon>
        <taxon>Streptophyta</taxon>
        <taxon>Embryophyta</taxon>
        <taxon>Tracheophyta</taxon>
        <taxon>Spermatophyta</taxon>
        <taxon>Magnoliopsida</taxon>
        <taxon>eudicotyledons</taxon>
        <taxon>Gunneridae</taxon>
        <taxon>Pentapetalae</taxon>
        <taxon>rosids</taxon>
        <taxon>fabids</taxon>
        <taxon>Fabales</taxon>
        <taxon>Fabaceae</taxon>
        <taxon>Papilionoideae</taxon>
        <taxon>50 kb inversion clade</taxon>
        <taxon>NPAAA clade</taxon>
        <taxon>indigoferoid/millettioid clade</taxon>
        <taxon>Abreae</taxon>
        <taxon>Abrus</taxon>
    </lineage>
</organism>
<dbReference type="RefSeq" id="XP_027343465.1">
    <property type="nucleotide sequence ID" value="XM_027487664.1"/>
</dbReference>
<keyword evidence="6 7" id="KW-0961">Cell wall biogenesis/degradation</keyword>
<reference evidence="9" key="1">
    <citation type="journal article" date="2019" name="Toxins">
        <title>Detection of Abrin-Like and Prepropulchellin-Like Toxin Genes and Transcripts Using Whole Genome Sequencing and Full-Length Transcript Sequencing of Abrus precatorius.</title>
        <authorList>
            <person name="Hovde B.T."/>
            <person name="Daligault H.E."/>
            <person name="Hanschen E.R."/>
            <person name="Kunde Y.A."/>
            <person name="Johnson M.B."/>
            <person name="Starkenburg S.R."/>
            <person name="Johnson S.L."/>
        </authorList>
    </citation>
    <scope>NUCLEOTIDE SEQUENCE [LARGE SCALE GENOMIC DNA]</scope>
</reference>
<dbReference type="FunFam" id="3.40.50.11340:FF:000005">
    <property type="entry name" value="Galactoside 2-alpha-L-fucosyltransferase"/>
    <property type="match status" value="1"/>
</dbReference>
<keyword evidence="2 7" id="KW-0328">Glycosyltransferase</keyword>
<dbReference type="GO" id="GO:0042546">
    <property type="term" value="P:cell wall biogenesis"/>
    <property type="evidence" value="ECO:0007669"/>
    <property type="project" value="InterPro"/>
</dbReference>
<keyword evidence="9" id="KW-1185">Reference proteome</keyword>
<evidence type="ECO:0000256" key="3">
    <source>
        <dbReference type="ARBA" id="ARBA00022679"/>
    </source>
</evidence>
<dbReference type="GeneID" id="113856042"/>
<name>A0A8B8KI24_ABRPR</name>
<dbReference type="Gene3D" id="3.40.50.11350">
    <property type="match status" value="1"/>
</dbReference>
<sequence length="491" mass="56439">MSKSTGSKNNSSTSSTEGSSPLTRSHADKLDGSIISSGFDEGSCLSRFQSYLYHKTSPHKPSPYLISKLRNYEDLHKSCGPNTRSYKNTMVMLKRHKTNVTTECNYIVWTAANGLGNKMVSMVAAFLYAILTDRVLLVEFKDDMIGLFCEPFPNSSWILPNDFAFSNNKGNIGTYENMVKKHRENNSKEIIPSALNLKIQHTHDDHEKFFSCDDSQHLLQKVTLLILCADQYFVPSLFMVPSFTQELSKMFPEKDTVFHHLGRYLFLPSNEVWGPISRFYQAYLAKADERIGLQIRVFRPDRTPFQTIMNQVLSCTIKYNILPNITTEDSKYFCWKNQTLKSVLVASLHPEYGENLRTMYLTKPTVSGEVVSVYQPSHEEHQKFDDNKHNMKAWTEIYLLSLCDVLVTSSRSTFGYVAQSLGGLKPWILYKLRNTKIHDPPCVRDFSMEPCFHFPPKLDCMEKPIDYTSKVFPYIRCMDYGRGVKLVNDYQ</sequence>
<keyword evidence="3 7" id="KW-0808">Transferase</keyword>
<comment type="similarity">
    <text evidence="1 7">Belongs to the glycosyltransferase 37 family.</text>
</comment>
<keyword evidence="4 7" id="KW-0333">Golgi apparatus</keyword>
<dbReference type="Pfam" id="PF03254">
    <property type="entry name" value="XG_FTase"/>
    <property type="match status" value="1"/>
</dbReference>
<dbReference type="KEGG" id="aprc:113856042"/>